<evidence type="ECO:0000256" key="7">
    <source>
        <dbReference type="ARBA" id="ARBA00023136"/>
    </source>
</evidence>
<gene>
    <name evidence="11" type="ORF">DSTB1V02_LOCUS8204</name>
</gene>
<dbReference type="EMBL" id="CAJPEV010001825">
    <property type="protein sequence ID" value="CAG0894494.1"/>
    <property type="molecule type" value="Genomic_DNA"/>
</dbReference>
<evidence type="ECO:0000256" key="3">
    <source>
        <dbReference type="ARBA" id="ARBA00022670"/>
    </source>
</evidence>
<evidence type="ECO:0000313" key="12">
    <source>
        <dbReference type="Proteomes" id="UP000677054"/>
    </source>
</evidence>
<keyword evidence="4 9" id="KW-0812">Transmembrane</keyword>
<organism evidence="11">
    <name type="scientific">Darwinula stevensoni</name>
    <dbReference type="NCBI Taxonomy" id="69355"/>
    <lineage>
        <taxon>Eukaryota</taxon>
        <taxon>Metazoa</taxon>
        <taxon>Ecdysozoa</taxon>
        <taxon>Arthropoda</taxon>
        <taxon>Crustacea</taxon>
        <taxon>Oligostraca</taxon>
        <taxon>Ostracoda</taxon>
        <taxon>Podocopa</taxon>
        <taxon>Podocopida</taxon>
        <taxon>Darwinulocopina</taxon>
        <taxon>Darwinuloidea</taxon>
        <taxon>Darwinulidae</taxon>
        <taxon>Darwinula</taxon>
    </lineage>
</organism>
<dbReference type="EMBL" id="LR901342">
    <property type="protein sequence ID" value="CAD7248391.1"/>
    <property type="molecule type" value="Genomic_DNA"/>
</dbReference>
<dbReference type="FunFam" id="1.20.1540.10:FF:000008">
    <property type="entry name" value="RHOMBOID-like protein 13"/>
    <property type="match status" value="1"/>
</dbReference>
<feature type="transmembrane region" description="Helical" evidence="9">
    <location>
        <begin position="138"/>
        <end position="158"/>
    </location>
</feature>
<keyword evidence="7 9" id="KW-0472">Membrane</keyword>
<name>A0A7R9A4Y7_9CRUS</name>
<evidence type="ECO:0000259" key="10">
    <source>
        <dbReference type="Pfam" id="PF01694"/>
    </source>
</evidence>
<evidence type="ECO:0000256" key="1">
    <source>
        <dbReference type="ARBA" id="ARBA00004141"/>
    </source>
</evidence>
<dbReference type="Proteomes" id="UP000677054">
    <property type="component" value="Unassembled WGS sequence"/>
</dbReference>
<comment type="similarity">
    <text evidence="2">Belongs to the peptidase S54 family.</text>
</comment>
<dbReference type="InterPro" id="IPR022764">
    <property type="entry name" value="Peptidase_S54_rhomboid_dom"/>
</dbReference>
<dbReference type="Gene3D" id="1.20.1540.10">
    <property type="entry name" value="Rhomboid-like"/>
    <property type="match status" value="1"/>
</dbReference>
<dbReference type="InterPro" id="IPR035952">
    <property type="entry name" value="Rhomboid-like_sf"/>
</dbReference>
<comment type="subcellular location">
    <subcellularLocation>
        <location evidence="1">Membrane</location>
        <topology evidence="1">Multi-pass membrane protein</topology>
    </subcellularLocation>
</comment>
<dbReference type="PANTHER" id="PTHR43066:SF1">
    <property type="entry name" value="RHOMBOID PROTEIN 2"/>
    <property type="match status" value="1"/>
</dbReference>
<dbReference type="PANTHER" id="PTHR43066">
    <property type="entry name" value="RHOMBOID-RELATED PROTEIN"/>
    <property type="match status" value="1"/>
</dbReference>
<feature type="transmembrane region" description="Helical" evidence="9">
    <location>
        <begin position="108"/>
        <end position="132"/>
    </location>
</feature>
<evidence type="ECO:0000256" key="2">
    <source>
        <dbReference type="ARBA" id="ARBA00009045"/>
    </source>
</evidence>
<feature type="region of interest" description="Disordered" evidence="8">
    <location>
        <begin position="251"/>
        <end position="287"/>
    </location>
</feature>
<proteinExistence type="inferred from homology"/>
<dbReference type="SUPFAM" id="SSF144091">
    <property type="entry name" value="Rhomboid-like"/>
    <property type="match status" value="1"/>
</dbReference>
<dbReference type="Pfam" id="PF01694">
    <property type="entry name" value="Rhomboid"/>
    <property type="match status" value="1"/>
</dbReference>
<keyword evidence="3" id="KW-0645">Protease</keyword>
<accession>A0A7R9A4Y7</accession>
<dbReference type="GO" id="GO:0006508">
    <property type="term" value="P:proteolysis"/>
    <property type="evidence" value="ECO:0007669"/>
    <property type="project" value="UniProtKB-KW"/>
</dbReference>
<feature type="domain" description="Peptidase S54 rhomboid" evidence="10">
    <location>
        <begin position="68"/>
        <end position="214"/>
    </location>
</feature>
<keyword evidence="6 9" id="KW-1133">Transmembrane helix</keyword>
<dbReference type="AlphaFoldDB" id="A0A7R9A4Y7"/>
<keyword evidence="12" id="KW-1185">Reference proteome</keyword>
<dbReference type="GO" id="GO:0016020">
    <property type="term" value="C:membrane"/>
    <property type="evidence" value="ECO:0007669"/>
    <property type="project" value="UniProtKB-SubCell"/>
</dbReference>
<feature type="transmembrane region" description="Helical" evidence="9">
    <location>
        <begin position="170"/>
        <end position="191"/>
    </location>
</feature>
<evidence type="ECO:0000256" key="5">
    <source>
        <dbReference type="ARBA" id="ARBA00022801"/>
    </source>
</evidence>
<evidence type="ECO:0000256" key="8">
    <source>
        <dbReference type="SAM" id="MobiDB-lite"/>
    </source>
</evidence>
<feature type="transmembrane region" description="Helical" evidence="9">
    <location>
        <begin position="197"/>
        <end position="215"/>
    </location>
</feature>
<dbReference type="GO" id="GO:0004252">
    <property type="term" value="F:serine-type endopeptidase activity"/>
    <property type="evidence" value="ECO:0007669"/>
    <property type="project" value="InterPro"/>
</dbReference>
<evidence type="ECO:0000256" key="9">
    <source>
        <dbReference type="SAM" id="Phobius"/>
    </source>
</evidence>
<evidence type="ECO:0000256" key="6">
    <source>
        <dbReference type="ARBA" id="ARBA00022989"/>
    </source>
</evidence>
<dbReference type="OrthoDB" id="10257275at2759"/>
<reference evidence="11" key="1">
    <citation type="submission" date="2020-11" db="EMBL/GenBank/DDBJ databases">
        <authorList>
            <person name="Tran Van P."/>
        </authorList>
    </citation>
    <scope>NUCLEOTIDE SEQUENCE</scope>
</reference>
<sequence>MHRGARRRGSILGVVLLGSQLLNMGLDRIPPVTLGLVVTQALLYLGILSPPWTKDEICISGDSIYFGREWLRLLFSPFEHGDDMHLYYNMVSFLVKGASLEKQFGSPYFGVLIMSFCVLTNIVYVIISVAAWQLFEDFSYMVPCAIGFSGVIFALKVLTTFYNRQDNVRLYGFPVPSKYSVWIELVIIHLLVPRASFTGHLAGILVGIAYTSGIVKKMVDLVYYSAVMAATPLRAAYSPQGSYRYEARATGDGTQGQPFSQMHSDGRNQRSWQQPDSPSFTPSAPPVEEEITATRRTSADLPAEVLRQLRLQRFSRN</sequence>
<protein>
    <recommendedName>
        <fullName evidence="10">Peptidase S54 rhomboid domain-containing protein</fullName>
    </recommendedName>
</protein>
<keyword evidence="5" id="KW-0378">Hydrolase</keyword>
<feature type="compositionally biased region" description="Polar residues" evidence="8">
    <location>
        <begin position="255"/>
        <end position="282"/>
    </location>
</feature>
<evidence type="ECO:0000313" key="11">
    <source>
        <dbReference type="EMBL" id="CAD7248391.1"/>
    </source>
</evidence>
<evidence type="ECO:0000256" key="4">
    <source>
        <dbReference type="ARBA" id="ARBA00022692"/>
    </source>
</evidence>